<keyword evidence="4" id="KW-1185">Reference proteome</keyword>
<comment type="caution">
    <text evidence="3">The sequence shown here is derived from an EMBL/GenBank/DDBJ whole genome shotgun (WGS) entry which is preliminary data.</text>
</comment>
<accession>A0A401G3E9</accession>
<dbReference type="RefSeq" id="WP_124330776.1">
    <property type="nucleotide sequence ID" value="NZ_BEXT01000001.1"/>
</dbReference>
<reference evidence="4" key="1">
    <citation type="submission" date="2017-11" db="EMBL/GenBank/DDBJ databases">
        <authorList>
            <person name="Watanabe M."/>
            <person name="Kojima H."/>
        </authorList>
    </citation>
    <scope>NUCLEOTIDE SEQUENCE [LARGE SCALE GENOMIC DNA]</scope>
    <source>
        <strain evidence="4">Tokyo 01</strain>
    </source>
</reference>
<name>A0A401G3E9_9BACT</name>
<keyword evidence="1" id="KW-0732">Signal</keyword>
<gene>
    <name evidence="3" type="ORF">DENIS_4734</name>
</gene>
<dbReference type="Proteomes" id="UP000288096">
    <property type="component" value="Unassembled WGS sequence"/>
</dbReference>
<dbReference type="NCBIfam" id="TIGR02595">
    <property type="entry name" value="PEP_CTERM"/>
    <property type="match status" value="1"/>
</dbReference>
<evidence type="ECO:0000313" key="4">
    <source>
        <dbReference type="Proteomes" id="UP000288096"/>
    </source>
</evidence>
<feature type="signal peptide" evidence="1">
    <location>
        <begin position="1"/>
        <end position="24"/>
    </location>
</feature>
<dbReference type="OrthoDB" id="9153853at2"/>
<evidence type="ECO:0000259" key="2">
    <source>
        <dbReference type="Pfam" id="PF07589"/>
    </source>
</evidence>
<organism evidence="3 4">
    <name type="scientific">Desulfonema ishimotonii</name>
    <dbReference type="NCBI Taxonomy" id="45657"/>
    <lineage>
        <taxon>Bacteria</taxon>
        <taxon>Pseudomonadati</taxon>
        <taxon>Thermodesulfobacteriota</taxon>
        <taxon>Desulfobacteria</taxon>
        <taxon>Desulfobacterales</taxon>
        <taxon>Desulfococcaceae</taxon>
        <taxon>Desulfonema</taxon>
    </lineage>
</organism>
<reference evidence="4" key="2">
    <citation type="submission" date="2019-01" db="EMBL/GenBank/DDBJ databases">
        <title>Genome sequence of Desulfonema ishimotonii strain Tokyo 01.</title>
        <authorList>
            <person name="Fukui M."/>
        </authorList>
    </citation>
    <scope>NUCLEOTIDE SEQUENCE [LARGE SCALE GENOMIC DNA]</scope>
    <source>
        <strain evidence="4">Tokyo 01</strain>
    </source>
</reference>
<feature type="domain" description="Ice-binding protein C-terminal" evidence="2">
    <location>
        <begin position="222"/>
        <end position="245"/>
    </location>
</feature>
<sequence length="248" mass="27108">MKKILGVMVAFLVVILALPLSAQAYSYSKVYFDNDNKKNLGELTADGEHYSWAPASDFSVKLVEDDGATEWVKAYCIEPNQDAVLGGDLSTEVELTTLDNVTGGLEAAWLFDYAYDDYDSGDYSESELNGALQLAIWEVITEDDGNYDLYTGDFFIGDNSKANVDLTNSYLAALETDFASADQAYLSSKYVAAQNATYQDFILRYDGFTPAGGVIEPPESTPTPEPASMLLLAFGLFGLAGLKRKFNK</sequence>
<evidence type="ECO:0000313" key="3">
    <source>
        <dbReference type="EMBL" id="GBC63736.1"/>
    </source>
</evidence>
<dbReference type="EMBL" id="BEXT01000001">
    <property type="protein sequence ID" value="GBC63736.1"/>
    <property type="molecule type" value="Genomic_DNA"/>
</dbReference>
<proteinExistence type="predicted"/>
<dbReference type="InterPro" id="IPR013424">
    <property type="entry name" value="Ice-binding_C"/>
</dbReference>
<feature type="chain" id="PRO_5019328555" description="Ice-binding protein C-terminal domain-containing protein" evidence="1">
    <location>
        <begin position="25"/>
        <end position="248"/>
    </location>
</feature>
<protein>
    <recommendedName>
        <fullName evidence="2">Ice-binding protein C-terminal domain-containing protein</fullName>
    </recommendedName>
</protein>
<evidence type="ECO:0000256" key="1">
    <source>
        <dbReference type="SAM" id="SignalP"/>
    </source>
</evidence>
<dbReference type="Pfam" id="PF07589">
    <property type="entry name" value="PEP-CTERM"/>
    <property type="match status" value="1"/>
</dbReference>
<dbReference type="AlphaFoldDB" id="A0A401G3E9"/>